<gene>
    <name evidence="2" type="ORF">Tci_542741</name>
</gene>
<evidence type="ECO:0008006" key="3">
    <source>
        <dbReference type="Google" id="ProtNLM"/>
    </source>
</evidence>
<feature type="compositionally biased region" description="Acidic residues" evidence="1">
    <location>
        <begin position="264"/>
        <end position="274"/>
    </location>
</feature>
<comment type="caution">
    <text evidence="2">The sequence shown here is derived from an EMBL/GenBank/DDBJ whole genome shotgun (WGS) entry which is preliminary data.</text>
</comment>
<dbReference type="InterPro" id="IPR003903">
    <property type="entry name" value="UIM_dom"/>
</dbReference>
<dbReference type="AlphaFoldDB" id="A0A699IKE6"/>
<feature type="compositionally biased region" description="Pro residues" evidence="1">
    <location>
        <begin position="316"/>
        <end position="326"/>
    </location>
</feature>
<name>A0A699IKE6_TANCI</name>
<evidence type="ECO:0000313" key="2">
    <source>
        <dbReference type="EMBL" id="GEZ70768.1"/>
    </source>
</evidence>
<evidence type="ECO:0000256" key="1">
    <source>
        <dbReference type="SAM" id="MobiDB-lite"/>
    </source>
</evidence>
<sequence length="882" mass="99325">TMVDMNVPTNDASAEQAPAIAPPTTTDDQILSLSKWVPIGKWPSRHPLRFLLSTFSSFGTPCVLTHLLGCTAVSWMSNSLIFTKIFSEMHLISLQPMITILLGLHLRVIQLLNMSTLWDTPVRSGTYLQCQDILCFRFFGVSFIAPTLTMLKGFGKSLFNPYLTTTSRGKKKSSHLLIPRVRFTKLIIHHLKTKNNIHPRNGLPLHYSHEENVLNTLRLVRKDGREIFGVPIPDTLLTDAIKRAPYYSGYLKHVAEYQRYLDEEQDKAEEEETVTESPNATKVTKPKTAKQTKPSAPKAPKVTKLTDDKTPKPTSSQPPKPTPTPTEPSKKDQASKVTKKRMPKSPLQLVDEFVDEGVPGKEPSYDDEEANLQRSLELSLKEQEKQGPAHLVINLSFRGGTPMPTEPSGHAESPSLDEEVPEINVRDQEEGQARPNPGKHDEGQAGSNPGDTADFTNQFLVEKPQEEEPEKTNTESEVQSMVTVPIHQDTSSVPPMTTPVINLAVSQPVFITVQAPIPTSTTTITITTTLPPPPHPQQSTIDSIVLQCIGFAQQQGSKAPSSSKTVATTPQSMAWTTSDTRYESTSVSADTNNDHLPKANTRKDWWKPLPKEERPMTPEPAWIIPSSNVSDLENNWAYALVSTYEPPAENSLLVNIGDMTTFLNWYCQKINKIMLTQADFKGQAYEVVKAFYPDVIHLQYGNKRSRPVLLISKMKAARYPDFGLELLVPEQLWIDDVCTYDISAKYGISHWWFNRQKFYIDRHDSPLCRKEVRTHMRILSVVSIKVYSRYGYDYLSKIVLRRANFQEYTIAEKDFKNLYPSDFEDLNLLLLQGYEFKQIIESPRAVVFPSQGIQGQAAQSGYEYAILDSKGHDKEQRVHSGY</sequence>
<dbReference type="PROSITE" id="PS50330">
    <property type="entry name" value="UIM"/>
    <property type="match status" value="1"/>
</dbReference>
<feature type="compositionally biased region" description="Basic and acidic residues" evidence="1">
    <location>
        <begin position="424"/>
        <end position="443"/>
    </location>
</feature>
<dbReference type="EMBL" id="BKCJ010312862">
    <property type="protein sequence ID" value="GEZ70768.1"/>
    <property type="molecule type" value="Genomic_DNA"/>
</dbReference>
<reference evidence="2" key="1">
    <citation type="journal article" date="2019" name="Sci. Rep.">
        <title>Draft genome of Tanacetum cinerariifolium, the natural source of mosquito coil.</title>
        <authorList>
            <person name="Yamashiro T."/>
            <person name="Shiraishi A."/>
            <person name="Satake H."/>
            <person name="Nakayama K."/>
        </authorList>
    </citation>
    <scope>NUCLEOTIDE SEQUENCE</scope>
</reference>
<feature type="non-terminal residue" evidence="2">
    <location>
        <position position="1"/>
    </location>
</feature>
<accession>A0A699IKE6</accession>
<protein>
    <recommendedName>
        <fullName evidence="3">Histone deacetylase 14</fullName>
    </recommendedName>
</protein>
<proteinExistence type="predicted"/>
<feature type="compositionally biased region" description="Polar residues" evidence="1">
    <location>
        <begin position="445"/>
        <end position="455"/>
    </location>
</feature>
<organism evidence="2">
    <name type="scientific">Tanacetum cinerariifolium</name>
    <name type="common">Dalmatian daisy</name>
    <name type="synonym">Chrysanthemum cinerariifolium</name>
    <dbReference type="NCBI Taxonomy" id="118510"/>
    <lineage>
        <taxon>Eukaryota</taxon>
        <taxon>Viridiplantae</taxon>
        <taxon>Streptophyta</taxon>
        <taxon>Embryophyta</taxon>
        <taxon>Tracheophyta</taxon>
        <taxon>Spermatophyta</taxon>
        <taxon>Magnoliopsida</taxon>
        <taxon>eudicotyledons</taxon>
        <taxon>Gunneridae</taxon>
        <taxon>Pentapetalae</taxon>
        <taxon>asterids</taxon>
        <taxon>campanulids</taxon>
        <taxon>Asterales</taxon>
        <taxon>Asteraceae</taxon>
        <taxon>Asteroideae</taxon>
        <taxon>Anthemideae</taxon>
        <taxon>Anthemidinae</taxon>
        <taxon>Tanacetum</taxon>
    </lineage>
</organism>
<feature type="region of interest" description="Disordered" evidence="1">
    <location>
        <begin position="264"/>
        <end position="455"/>
    </location>
</feature>